<dbReference type="RefSeq" id="WP_378209652.1">
    <property type="nucleotide sequence ID" value="NZ_JBHLZP010000318.1"/>
</dbReference>
<evidence type="ECO:0000256" key="1">
    <source>
        <dbReference type="SAM" id="MobiDB-lite"/>
    </source>
</evidence>
<name>A0ABV5YS26_9ACTN</name>
<sequence length="833" mass="92408">MKTQDDSAIRPAAQRFMGWPAEGWIWVQHWEDFFDEIKSLQPGAAAFVVEGIPGAMHHAFAVVHTSDEGLQIVETRKGTAWTRPADAERMRVPLEVRALIIDSTGKVRVGRGLPLASQSIARSITDPSDFRVGAVGVEIETDFTLDWQYGNRIQIERLATSALVSIDADSYMGVPYVEIIGQPTRALPGENRASHDAVWGEIHRVWRVLDDAEEDTHFAKLFPTFEVEEEVDEFEVTVSPPPSSQAKRRRRFDVQFSVGIAPFSESRYLEFTAKWRRTGSQSDMASQHARAGLRIGETFAAHFASVSPEAVQTDLALDYDTQSLFGHVATLYTQVAAQLEGAVKDAIGVGDRGLWKNNTIMAGRTNWRAKLEYLPHQLRAFLESQSSNIRTSFEQEFSSYNKRIIDHLRRSGYEGSLWDLPATVDGKTIDHVIGQFLENGITLNAQTIITPYRSLGIRNYFTSMDRGGEGGRLEPKVSVWEIRLPPQGSNLAEIEEHYRRLADFSRTEYERALQAFSISPRSDRPVAEIPFDVRDKKVGHQQLGLIQEIAKFIAQEAIRRRAGSMSALEVFIEGGGRGGFWGNADKAGNDRAVNVRVSLEETVADLIKRRGRYEPIATFITFNVITRGKSRSQSPYPLILPPSSDDELRRVVIWVAPKPLAEEAGVVPGTTASQGPRQVFRSSGPIERQGTILGRPDGSSRTAGNSHRASTVIGEAGHGLYRASRTVPPPQRPDGWSSRRNVPTYLADVSDAMRNGLRASGLTGYLTDWETSAADSRKAVHGPGNSTDARPPTGDRRPTPHIYYDDGIVWASSTHSEGRDCVNVAVLTINQRL</sequence>
<feature type="region of interest" description="Disordered" evidence="1">
    <location>
        <begin position="687"/>
        <end position="708"/>
    </location>
</feature>
<evidence type="ECO:0000313" key="2">
    <source>
        <dbReference type="EMBL" id="MFB9836854.1"/>
    </source>
</evidence>
<reference evidence="2 3" key="1">
    <citation type="submission" date="2024-09" db="EMBL/GenBank/DDBJ databases">
        <authorList>
            <person name="Sun Q."/>
            <person name="Mori K."/>
        </authorList>
    </citation>
    <scope>NUCLEOTIDE SEQUENCE [LARGE SCALE GENOMIC DNA]</scope>
    <source>
        <strain evidence="2 3">TBRC 0563</strain>
    </source>
</reference>
<feature type="region of interest" description="Disordered" evidence="1">
    <location>
        <begin position="775"/>
        <end position="798"/>
    </location>
</feature>
<gene>
    <name evidence="2" type="ORF">ACFFNX_32245</name>
</gene>
<feature type="compositionally biased region" description="Polar residues" evidence="1">
    <location>
        <begin position="699"/>
        <end position="708"/>
    </location>
</feature>
<protein>
    <submittedName>
        <fullName evidence="2">Uncharacterized protein</fullName>
    </submittedName>
</protein>
<organism evidence="2 3">
    <name type="scientific">Actinoallomurus acaciae</name>
    <dbReference type="NCBI Taxonomy" id="502577"/>
    <lineage>
        <taxon>Bacteria</taxon>
        <taxon>Bacillati</taxon>
        <taxon>Actinomycetota</taxon>
        <taxon>Actinomycetes</taxon>
        <taxon>Streptosporangiales</taxon>
        <taxon>Thermomonosporaceae</taxon>
        <taxon>Actinoallomurus</taxon>
    </lineage>
</organism>
<dbReference type="Proteomes" id="UP001589627">
    <property type="component" value="Unassembled WGS sequence"/>
</dbReference>
<comment type="caution">
    <text evidence="2">The sequence shown here is derived from an EMBL/GenBank/DDBJ whole genome shotgun (WGS) entry which is preliminary data.</text>
</comment>
<accession>A0ABV5YS26</accession>
<keyword evidence="3" id="KW-1185">Reference proteome</keyword>
<proteinExistence type="predicted"/>
<dbReference type="EMBL" id="JBHLZP010000318">
    <property type="protein sequence ID" value="MFB9836854.1"/>
    <property type="molecule type" value="Genomic_DNA"/>
</dbReference>
<evidence type="ECO:0000313" key="3">
    <source>
        <dbReference type="Proteomes" id="UP001589627"/>
    </source>
</evidence>